<feature type="compositionally biased region" description="Low complexity" evidence="3">
    <location>
        <begin position="375"/>
        <end position="384"/>
    </location>
</feature>
<sequence>MTSSNIQQQKELKVFNNQFVVLKKLSSGSFGVVFQGEDKKTGEQIALKIEKEESDEAKSLDRESQILQRLQGIKGIPKLYWSGSEGPYNIMVIQLLGRDLAYYAKHLKRFQLKTLIMLAEQMITILEQCHIKSIIHRDMKPENVLVGRENNEIYLVDFGISKVYKDANGNHVPFRDGKPFIGTTRYASISAHKGFELGRGDDLESLGYMLVFLYKGSLPWQNLQNVSDKEKTKVVGKMKMQILIEELCKDMPNEFSKYFEYVKKLQFKQTPDYEYLKQLMKKCASDNKIEFDYKFEWALLERRTSDQQSQHNSQRNIKKDSTHNNNNNNDQNKKQTKNNINSQSKLKPEIDSEKISKSKSPAKQTKRQSLIPEMQSQNQSQSSQFDFLRPPDPYAKARAIIQRSQERHKSVSSLAPSQYSQVNTIQSSIAGNYQASHMDMFANDTQQQQQQEQQTEKKQDLIQAQNFGFQPLENNDTIAMLIGEDEEGPCFQYQELLERQVQAQFKEYVKNGNKNKRNK</sequence>
<dbReference type="EMBL" id="CAJJDN010000008">
    <property type="protein sequence ID" value="CAD8054420.1"/>
    <property type="molecule type" value="Genomic_DNA"/>
</dbReference>
<dbReference type="OrthoDB" id="312082at2759"/>
<dbReference type="EC" id="2.7.11.1" evidence="1"/>
<dbReference type="CDD" id="cd14016">
    <property type="entry name" value="STKc_CK1"/>
    <property type="match status" value="1"/>
</dbReference>
<dbReference type="InterPro" id="IPR008271">
    <property type="entry name" value="Ser/Thr_kinase_AS"/>
</dbReference>
<reference evidence="5" key="1">
    <citation type="submission" date="2021-01" db="EMBL/GenBank/DDBJ databases">
        <authorList>
            <consortium name="Genoscope - CEA"/>
            <person name="William W."/>
        </authorList>
    </citation>
    <scope>NUCLEOTIDE SEQUENCE</scope>
</reference>
<feature type="compositionally biased region" description="Polar residues" evidence="3">
    <location>
        <begin position="306"/>
        <end position="315"/>
    </location>
</feature>
<evidence type="ECO:0000256" key="2">
    <source>
        <dbReference type="ARBA" id="ARBA00023860"/>
    </source>
</evidence>
<name>A0A8S1KFW3_9CILI</name>
<evidence type="ECO:0000256" key="3">
    <source>
        <dbReference type="SAM" id="MobiDB-lite"/>
    </source>
</evidence>
<dbReference type="AlphaFoldDB" id="A0A8S1KFW3"/>
<proteinExistence type="predicted"/>
<accession>A0A8S1KFW3</accession>
<protein>
    <recommendedName>
        <fullName evidence="2">Casein kinase I</fullName>
        <ecNumber evidence="1">2.7.11.1</ecNumber>
    </recommendedName>
</protein>
<dbReference type="InterPro" id="IPR050235">
    <property type="entry name" value="CK1_Ser-Thr_kinase"/>
</dbReference>
<evidence type="ECO:0000313" key="5">
    <source>
        <dbReference type="EMBL" id="CAD8054420.1"/>
    </source>
</evidence>
<dbReference type="GO" id="GO:0004674">
    <property type="term" value="F:protein serine/threonine kinase activity"/>
    <property type="evidence" value="ECO:0007669"/>
    <property type="project" value="UniProtKB-EC"/>
</dbReference>
<dbReference type="Pfam" id="PF00069">
    <property type="entry name" value="Pkinase"/>
    <property type="match status" value="1"/>
</dbReference>
<gene>
    <name evidence="5" type="ORF">PSON_ATCC_30995.1.T0080287</name>
</gene>
<organism evidence="5 6">
    <name type="scientific">Paramecium sonneborni</name>
    <dbReference type="NCBI Taxonomy" id="65129"/>
    <lineage>
        <taxon>Eukaryota</taxon>
        <taxon>Sar</taxon>
        <taxon>Alveolata</taxon>
        <taxon>Ciliophora</taxon>
        <taxon>Intramacronucleata</taxon>
        <taxon>Oligohymenophorea</taxon>
        <taxon>Peniculida</taxon>
        <taxon>Parameciidae</taxon>
        <taxon>Paramecium</taxon>
    </lineage>
</organism>
<keyword evidence="6" id="KW-1185">Reference proteome</keyword>
<dbReference type="PANTHER" id="PTHR11909">
    <property type="entry name" value="CASEIN KINASE-RELATED"/>
    <property type="match status" value="1"/>
</dbReference>
<evidence type="ECO:0000259" key="4">
    <source>
        <dbReference type="PROSITE" id="PS50011"/>
    </source>
</evidence>
<evidence type="ECO:0000256" key="1">
    <source>
        <dbReference type="ARBA" id="ARBA00012513"/>
    </source>
</evidence>
<evidence type="ECO:0000313" key="6">
    <source>
        <dbReference type="Proteomes" id="UP000692954"/>
    </source>
</evidence>
<dbReference type="InterPro" id="IPR000719">
    <property type="entry name" value="Prot_kinase_dom"/>
</dbReference>
<comment type="caution">
    <text evidence="5">The sequence shown here is derived from an EMBL/GenBank/DDBJ whole genome shotgun (WGS) entry which is preliminary data.</text>
</comment>
<feature type="domain" description="Protein kinase" evidence="4">
    <location>
        <begin position="19"/>
        <end position="276"/>
    </location>
</feature>
<feature type="region of interest" description="Disordered" evidence="3">
    <location>
        <begin position="304"/>
        <end position="391"/>
    </location>
</feature>
<feature type="compositionally biased region" description="Basic and acidic residues" evidence="3">
    <location>
        <begin position="346"/>
        <end position="356"/>
    </location>
</feature>
<dbReference type="GO" id="GO:0005524">
    <property type="term" value="F:ATP binding"/>
    <property type="evidence" value="ECO:0007669"/>
    <property type="project" value="InterPro"/>
</dbReference>
<dbReference type="PROSITE" id="PS50011">
    <property type="entry name" value="PROTEIN_KINASE_DOM"/>
    <property type="match status" value="1"/>
</dbReference>
<dbReference type="SMART" id="SM00220">
    <property type="entry name" value="S_TKc"/>
    <property type="match status" value="1"/>
</dbReference>
<dbReference type="PROSITE" id="PS00108">
    <property type="entry name" value="PROTEIN_KINASE_ST"/>
    <property type="match status" value="1"/>
</dbReference>
<dbReference type="Proteomes" id="UP000692954">
    <property type="component" value="Unassembled WGS sequence"/>
</dbReference>
<dbReference type="FunFam" id="1.10.510.10:FF:000616">
    <property type="entry name" value="Uncharacterized protein"/>
    <property type="match status" value="1"/>
</dbReference>